<dbReference type="Proteomes" id="UP001500837">
    <property type="component" value="Unassembled WGS sequence"/>
</dbReference>
<evidence type="ECO:0000256" key="3">
    <source>
        <dbReference type="ARBA" id="ARBA00022729"/>
    </source>
</evidence>
<keyword evidence="7" id="KW-1185">Reference proteome</keyword>
<evidence type="ECO:0000256" key="1">
    <source>
        <dbReference type="ARBA" id="ARBA00005695"/>
    </source>
</evidence>
<dbReference type="PANTHER" id="PTHR30290">
    <property type="entry name" value="PERIPLASMIC BINDING COMPONENT OF ABC TRANSPORTER"/>
    <property type="match status" value="1"/>
</dbReference>
<dbReference type="GO" id="GO:1904680">
    <property type="term" value="F:peptide transmembrane transporter activity"/>
    <property type="evidence" value="ECO:0007669"/>
    <property type="project" value="TreeGrafter"/>
</dbReference>
<dbReference type="GO" id="GO:0042597">
    <property type="term" value="C:periplasmic space"/>
    <property type="evidence" value="ECO:0007669"/>
    <property type="project" value="UniProtKB-ARBA"/>
</dbReference>
<protein>
    <recommendedName>
        <fullName evidence="5">Solute-binding protein family 5 domain-containing protein</fullName>
    </recommendedName>
</protein>
<feature type="domain" description="Solute-binding protein family 5" evidence="5">
    <location>
        <begin position="82"/>
        <end position="362"/>
    </location>
</feature>
<dbReference type="CDD" id="cd00995">
    <property type="entry name" value="PBP2_NikA_DppA_OppA_like"/>
    <property type="match status" value="1"/>
</dbReference>
<dbReference type="GO" id="GO:0043190">
    <property type="term" value="C:ATP-binding cassette (ABC) transporter complex"/>
    <property type="evidence" value="ECO:0007669"/>
    <property type="project" value="InterPro"/>
</dbReference>
<evidence type="ECO:0000256" key="4">
    <source>
        <dbReference type="SAM" id="MobiDB-lite"/>
    </source>
</evidence>
<dbReference type="Gene3D" id="3.10.105.10">
    <property type="entry name" value="Dipeptide-binding Protein, Domain 3"/>
    <property type="match status" value="1"/>
</dbReference>
<dbReference type="RefSeq" id="WP_211312251.1">
    <property type="nucleotide sequence ID" value="NZ_BAAABL010000068.1"/>
</dbReference>
<dbReference type="Gene3D" id="3.40.190.10">
    <property type="entry name" value="Periplasmic binding protein-like II"/>
    <property type="match status" value="1"/>
</dbReference>
<gene>
    <name evidence="6" type="ORF">GCM10009066_22910</name>
</gene>
<dbReference type="PIRSF" id="PIRSF002741">
    <property type="entry name" value="MppA"/>
    <property type="match status" value="1"/>
</dbReference>
<dbReference type="AlphaFoldDB" id="A0AAV3SAG7"/>
<proteinExistence type="inferred from homology"/>
<evidence type="ECO:0000259" key="5">
    <source>
        <dbReference type="Pfam" id="PF00496"/>
    </source>
</evidence>
<accession>A0AAV3SAG7</accession>
<feature type="region of interest" description="Disordered" evidence="4">
    <location>
        <begin position="405"/>
        <end position="426"/>
    </location>
</feature>
<keyword evidence="3" id="KW-0732">Signal</keyword>
<dbReference type="SUPFAM" id="SSF53850">
    <property type="entry name" value="Periplasmic binding protein-like II"/>
    <property type="match status" value="1"/>
</dbReference>
<evidence type="ECO:0000313" key="7">
    <source>
        <dbReference type="Proteomes" id="UP001500837"/>
    </source>
</evidence>
<organism evidence="6 7">
    <name type="scientific">Halarchaeum salinum</name>
    <dbReference type="NCBI Taxonomy" id="489912"/>
    <lineage>
        <taxon>Archaea</taxon>
        <taxon>Methanobacteriati</taxon>
        <taxon>Methanobacteriota</taxon>
        <taxon>Stenosarchaea group</taxon>
        <taxon>Halobacteria</taxon>
        <taxon>Halobacteriales</taxon>
        <taxon>Halobacteriaceae</taxon>
    </lineage>
</organism>
<dbReference type="PANTHER" id="PTHR30290:SF9">
    <property type="entry name" value="OLIGOPEPTIDE-BINDING PROTEIN APPA"/>
    <property type="match status" value="1"/>
</dbReference>
<dbReference type="InterPro" id="IPR039424">
    <property type="entry name" value="SBP_5"/>
</dbReference>
<dbReference type="InterPro" id="IPR000914">
    <property type="entry name" value="SBP_5_dom"/>
</dbReference>
<reference evidence="6 7" key="1">
    <citation type="journal article" date="2019" name="Int. J. Syst. Evol. Microbiol.">
        <title>The Global Catalogue of Microorganisms (GCM) 10K type strain sequencing project: providing services to taxonomists for standard genome sequencing and annotation.</title>
        <authorList>
            <consortium name="The Broad Institute Genomics Platform"/>
            <consortium name="The Broad Institute Genome Sequencing Center for Infectious Disease"/>
            <person name="Wu L."/>
            <person name="Ma J."/>
        </authorList>
    </citation>
    <scope>NUCLEOTIDE SEQUENCE [LARGE SCALE GENOMIC DNA]</scope>
    <source>
        <strain evidence="6 7">JCM 16330</strain>
    </source>
</reference>
<sequence length="645" mass="69181">MVERGDLTRRRFLAAGAGAASFSLAGCFGDAGPAPAATFTLGTSGSFAGLNPLTTASAQSWILLDLVYESGTVVDPVTFDVRPNVFTDWRLAGADDDAAGLAIDVAVRDGLTFTDGTPLTADDVRFTYRYLREQRPARYLPVVSTITAVTDAPGGWDVRLHLSEPVGTYASSTLALPILPEHVWRDVADYRRYRPSEHGGPVGLGPASVTSYDPDTSASLAFRDPDAYALSSLDWLRDHDVLDAGGPFLDELRVQVYGSDAALQRAFLDGEVDSVFRTAAASAIPDVEAAAGKTLVEGSATGFGFYGFNLRRAPLDDLVFRQTLAFAFDDYHYVTELHDGYVRAGDFVVPPEYTAVRPETAAGADADVLTDPATEAYAYRARDDGAALDVAAVRDFLTGGEPITGPAGTYAGREYPGSLTGAHASQRGARHDYTFGPVRSDALADADTDRELRVDGRTIPDIMGGPLDILITPASSSPERSAMTTDWIETLGRLGIPATRTVLSLGAMVDTVYAREEFDVYPVSIGGVSPFAVTTLYSLFHGDSADAAGDDTVRANNAMGYGLFEHASADGLIERALRETDTARRNALARRAVERIYLDAPVMVTDYPRPRWPLDTDAWTNYVSNIPAPGSTNLATELTQLRPRR</sequence>
<dbReference type="GO" id="GO:0015833">
    <property type="term" value="P:peptide transport"/>
    <property type="evidence" value="ECO:0007669"/>
    <property type="project" value="TreeGrafter"/>
</dbReference>
<dbReference type="InterPro" id="IPR006311">
    <property type="entry name" value="TAT_signal"/>
</dbReference>
<dbReference type="EMBL" id="BAAABL010000068">
    <property type="protein sequence ID" value="GAA0308746.1"/>
    <property type="molecule type" value="Genomic_DNA"/>
</dbReference>
<dbReference type="Pfam" id="PF00496">
    <property type="entry name" value="SBP_bac_5"/>
    <property type="match status" value="1"/>
</dbReference>
<dbReference type="InterPro" id="IPR030678">
    <property type="entry name" value="Peptide/Ni-bd"/>
</dbReference>
<name>A0AAV3SAG7_9EURY</name>
<comment type="caution">
    <text evidence="6">The sequence shown here is derived from an EMBL/GenBank/DDBJ whole genome shotgun (WGS) entry which is preliminary data.</text>
</comment>
<evidence type="ECO:0000313" key="6">
    <source>
        <dbReference type="EMBL" id="GAA0308746.1"/>
    </source>
</evidence>
<dbReference type="PROSITE" id="PS51257">
    <property type="entry name" value="PROKAR_LIPOPROTEIN"/>
    <property type="match status" value="1"/>
</dbReference>
<evidence type="ECO:0000256" key="2">
    <source>
        <dbReference type="ARBA" id="ARBA00022448"/>
    </source>
</evidence>
<keyword evidence="2" id="KW-0813">Transport</keyword>
<comment type="similarity">
    <text evidence="1">Belongs to the bacterial solute-binding protein 5 family.</text>
</comment>
<dbReference type="PROSITE" id="PS51318">
    <property type="entry name" value="TAT"/>
    <property type="match status" value="1"/>
</dbReference>